<evidence type="ECO:0000259" key="4">
    <source>
        <dbReference type="Pfam" id="PF06441"/>
    </source>
</evidence>
<dbReference type="InterPro" id="IPR029058">
    <property type="entry name" value="AB_hydrolase_fold"/>
</dbReference>
<dbReference type="EMBL" id="MCFA01000007">
    <property type="protein sequence ID" value="ORY18323.1"/>
    <property type="molecule type" value="Genomic_DNA"/>
</dbReference>
<dbReference type="PIRSF" id="PIRSF001112">
    <property type="entry name" value="Epoxide_hydrolase"/>
    <property type="match status" value="1"/>
</dbReference>
<organism evidence="5 6">
    <name type="scientific">Clohesyomyces aquaticus</name>
    <dbReference type="NCBI Taxonomy" id="1231657"/>
    <lineage>
        <taxon>Eukaryota</taxon>
        <taxon>Fungi</taxon>
        <taxon>Dikarya</taxon>
        <taxon>Ascomycota</taxon>
        <taxon>Pezizomycotina</taxon>
        <taxon>Dothideomycetes</taxon>
        <taxon>Pleosporomycetidae</taxon>
        <taxon>Pleosporales</taxon>
        <taxon>Lindgomycetaceae</taxon>
        <taxon>Clohesyomyces</taxon>
    </lineage>
</organism>
<evidence type="ECO:0000313" key="6">
    <source>
        <dbReference type="Proteomes" id="UP000193144"/>
    </source>
</evidence>
<dbReference type="PRINTS" id="PR00412">
    <property type="entry name" value="EPOXHYDRLASE"/>
</dbReference>
<dbReference type="Pfam" id="PF06441">
    <property type="entry name" value="EHN"/>
    <property type="match status" value="1"/>
</dbReference>
<evidence type="ECO:0000256" key="2">
    <source>
        <dbReference type="ARBA" id="ARBA00022797"/>
    </source>
</evidence>
<comment type="caution">
    <text evidence="5">The sequence shown here is derived from an EMBL/GenBank/DDBJ whole genome shotgun (WGS) entry which is preliminary data.</text>
</comment>
<dbReference type="InterPro" id="IPR000639">
    <property type="entry name" value="Epox_hydrolase-like"/>
</dbReference>
<dbReference type="PANTHER" id="PTHR21661:SF35">
    <property type="entry name" value="EPOXIDE HYDROLASE"/>
    <property type="match status" value="1"/>
</dbReference>
<evidence type="ECO:0000256" key="3">
    <source>
        <dbReference type="ARBA" id="ARBA00022801"/>
    </source>
</evidence>
<dbReference type="OrthoDB" id="7130006at2759"/>
<evidence type="ECO:0000256" key="1">
    <source>
        <dbReference type="ARBA" id="ARBA00010088"/>
    </source>
</evidence>
<evidence type="ECO:0000313" key="5">
    <source>
        <dbReference type="EMBL" id="ORY18323.1"/>
    </source>
</evidence>
<name>A0A1Y2A745_9PLEO</name>
<dbReference type="GO" id="GO:0004301">
    <property type="term" value="F:epoxide hydrolase activity"/>
    <property type="evidence" value="ECO:0007669"/>
    <property type="project" value="TreeGrafter"/>
</dbReference>
<dbReference type="PANTHER" id="PTHR21661">
    <property type="entry name" value="EPOXIDE HYDROLASE 1-RELATED"/>
    <property type="match status" value="1"/>
</dbReference>
<dbReference type="InterPro" id="IPR010497">
    <property type="entry name" value="Epoxide_hydro_N"/>
</dbReference>
<keyword evidence="6" id="KW-1185">Reference proteome</keyword>
<proteinExistence type="inferred from homology"/>
<dbReference type="AlphaFoldDB" id="A0A1Y2A745"/>
<dbReference type="Gene3D" id="3.40.50.1820">
    <property type="entry name" value="alpha/beta hydrolase"/>
    <property type="match status" value="1"/>
</dbReference>
<dbReference type="Proteomes" id="UP000193144">
    <property type="component" value="Unassembled WGS sequence"/>
</dbReference>
<accession>A0A1Y2A745</accession>
<keyword evidence="3 5" id="KW-0378">Hydrolase</keyword>
<dbReference type="STRING" id="1231657.A0A1Y2A745"/>
<dbReference type="GO" id="GO:0097176">
    <property type="term" value="P:epoxide metabolic process"/>
    <property type="evidence" value="ECO:0007669"/>
    <property type="project" value="TreeGrafter"/>
</dbReference>
<protein>
    <submittedName>
        <fullName evidence="5">Alpha/Beta hydrolase protein</fullName>
    </submittedName>
</protein>
<keyword evidence="2" id="KW-0058">Aromatic hydrocarbons catabolism</keyword>
<gene>
    <name evidence="5" type="ORF">BCR34DRAFT_610331</name>
</gene>
<dbReference type="InterPro" id="IPR016292">
    <property type="entry name" value="Epoxide_hydrolase"/>
</dbReference>
<sequence>MSIRTFTTSLEGAGWDYGTPLSDVKRITTCWKTKFDWKDAEAKINGLPNYIASVAVDGFDPIEVHFVHQKSEKQNAVPLIFIHGWPGSFLEVSRILPILAEGVQTGGPACHVAAPSLPNFGFSSAISKPGFGLKQYAETYHKLMLALGYEQYVRQGGDWGYSISRVMSKLYPSPLRAAHLSLVGSFPPTLASPLAFLSLLVRHILKLYTPAEKAGFTSPQTIGYSVADSPAGLLAWIYEKLHDWADQYPWTKEEVCTWVSLYWFSRAGPAASVRIYYEPQRGEFKAKADGYIPGVKLVSMLSRSSDLPIFRAYNLFLSRPEIEAGGS</sequence>
<dbReference type="SUPFAM" id="SSF53474">
    <property type="entry name" value="alpha/beta-Hydrolases"/>
    <property type="match status" value="1"/>
</dbReference>
<reference evidence="5 6" key="1">
    <citation type="submission" date="2016-07" db="EMBL/GenBank/DDBJ databases">
        <title>Pervasive Adenine N6-methylation of Active Genes in Fungi.</title>
        <authorList>
            <consortium name="DOE Joint Genome Institute"/>
            <person name="Mondo S.J."/>
            <person name="Dannebaum R.O."/>
            <person name="Kuo R.C."/>
            <person name="Labutti K."/>
            <person name="Haridas S."/>
            <person name="Kuo A."/>
            <person name="Salamov A."/>
            <person name="Ahrendt S.R."/>
            <person name="Lipzen A."/>
            <person name="Sullivan W."/>
            <person name="Andreopoulos W.B."/>
            <person name="Clum A."/>
            <person name="Lindquist E."/>
            <person name="Daum C."/>
            <person name="Ramamoorthy G.K."/>
            <person name="Gryganskyi A."/>
            <person name="Culley D."/>
            <person name="Magnuson J.K."/>
            <person name="James T.Y."/>
            <person name="O'Malley M.A."/>
            <person name="Stajich J.E."/>
            <person name="Spatafora J.W."/>
            <person name="Visel A."/>
            <person name="Grigoriev I.V."/>
        </authorList>
    </citation>
    <scope>NUCLEOTIDE SEQUENCE [LARGE SCALE GENOMIC DNA]</scope>
    <source>
        <strain evidence="5 6">CBS 115471</strain>
    </source>
</reference>
<feature type="domain" description="Epoxide hydrolase N-terminal" evidence="4">
    <location>
        <begin position="11"/>
        <end position="92"/>
    </location>
</feature>
<comment type="similarity">
    <text evidence="1">Belongs to the peptidase S33 family.</text>
</comment>